<dbReference type="AlphaFoldDB" id="A0A439CUN2"/>
<comment type="subcellular location">
    <subcellularLocation>
        <location evidence="1">Secreted</location>
        <location evidence="1">Cell wall</location>
    </subcellularLocation>
</comment>
<keyword evidence="9" id="KW-1185">Reference proteome</keyword>
<reference evidence="8 9" key="1">
    <citation type="submission" date="2018-12" db="EMBL/GenBank/DDBJ databases">
        <title>Draft genome sequence of Xylaria grammica IHI A82.</title>
        <authorList>
            <person name="Buettner E."/>
            <person name="Kellner H."/>
        </authorList>
    </citation>
    <scope>NUCLEOTIDE SEQUENCE [LARGE SCALE GENOMIC DNA]</scope>
    <source>
        <strain evidence="8 9">IHI A82</strain>
    </source>
</reference>
<feature type="region of interest" description="Disordered" evidence="6">
    <location>
        <begin position="355"/>
        <end position="379"/>
    </location>
</feature>
<dbReference type="GO" id="GO:0009277">
    <property type="term" value="C:fungal-type cell wall"/>
    <property type="evidence" value="ECO:0007669"/>
    <property type="project" value="TreeGrafter"/>
</dbReference>
<sequence length="404" mass="41559">MYSKELVSAVAALGLVSGVTALGCKDDPVEINSQADATQAAECTTITHDLVLATSAGPDIDLGGSLTEIKGSLIVKNNGLIQSLSSSSLETIGGAFQLNNVTSLASLVFPTLGEVGSIDWTTLSSLQEPTFGTPGITKAESVVVADTFVANLDGLNIQNVKDMNINNNRRLSKFSTSIKTLSNAMYVTANALNMSMEMPNLEWIANMTIANVSTFSVPSLKAVNGSMRFDSNYFTEFLAANLTKIQSGDLSFVSNPQLTNISIPQLESVGGGVTIANNTELVKIDGLGSLADVGGAIKMRGSFDEIDLPSLDNVVGTAEFVSTEDITDSCEALNKLSGGVVQGKVTECKGLVESANNDTSEAGDGSSGSGSGSGDDDSAASLASASMSTVFTLAALGGLVATFL</sequence>
<dbReference type="Proteomes" id="UP000286045">
    <property type="component" value="Unassembled WGS sequence"/>
</dbReference>
<keyword evidence="2" id="KW-0134">Cell wall</keyword>
<evidence type="ECO:0000256" key="7">
    <source>
        <dbReference type="SAM" id="SignalP"/>
    </source>
</evidence>
<keyword evidence="3" id="KW-0964">Secreted</keyword>
<dbReference type="STRING" id="363999.A0A439CUN2"/>
<name>A0A439CUN2_9PEZI</name>
<evidence type="ECO:0000313" key="9">
    <source>
        <dbReference type="Proteomes" id="UP000286045"/>
    </source>
</evidence>
<evidence type="ECO:0000256" key="2">
    <source>
        <dbReference type="ARBA" id="ARBA00022512"/>
    </source>
</evidence>
<evidence type="ECO:0000256" key="6">
    <source>
        <dbReference type="SAM" id="MobiDB-lite"/>
    </source>
</evidence>
<evidence type="ECO:0000256" key="1">
    <source>
        <dbReference type="ARBA" id="ARBA00004191"/>
    </source>
</evidence>
<dbReference type="Gene3D" id="3.80.20.20">
    <property type="entry name" value="Receptor L-domain"/>
    <property type="match status" value="1"/>
</dbReference>
<dbReference type="PANTHER" id="PTHR31018">
    <property type="entry name" value="SPORULATION-SPECIFIC PROTEIN-RELATED"/>
    <property type="match status" value="1"/>
</dbReference>
<dbReference type="PANTHER" id="PTHR31018:SF3">
    <property type="entry name" value="RECEPTOR PROTEIN-TYROSINE KINASE"/>
    <property type="match status" value="1"/>
</dbReference>
<evidence type="ECO:0000256" key="5">
    <source>
        <dbReference type="ARBA" id="ARBA00023180"/>
    </source>
</evidence>
<feature type="signal peptide" evidence="7">
    <location>
        <begin position="1"/>
        <end position="21"/>
    </location>
</feature>
<accession>A0A439CUN2</accession>
<keyword evidence="4 7" id="KW-0732">Signal</keyword>
<dbReference type="GO" id="GO:0005886">
    <property type="term" value="C:plasma membrane"/>
    <property type="evidence" value="ECO:0007669"/>
    <property type="project" value="TreeGrafter"/>
</dbReference>
<evidence type="ECO:0000313" key="8">
    <source>
        <dbReference type="EMBL" id="RWA05845.1"/>
    </source>
</evidence>
<dbReference type="PROSITE" id="PS51257">
    <property type="entry name" value="PROKAR_LIPOPROTEIN"/>
    <property type="match status" value="1"/>
</dbReference>
<organism evidence="8 9">
    <name type="scientific">Xylaria grammica</name>
    <dbReference type="NCBI Taxonomy" id="363999"/>
    <lineage>
        <taxon>Eukaryota</taxon>
        <taxon>Fungi</taxon>
        <taxon>Dikarya</taxon>
        <taxon>Ascomycota</taxon>
        <taxon>Pezizomycotina</taxon>
        <taxon>Sordariomycetes</taxon>
        <taxon>Xylariomycetidae</taxon>
        <taxon>Xylariales</taxon>
        <taxon>Xylariaceae</taxon>
        <taxon>Xylaria</taxon>
    </lineage>
</organism>
<evidence type="ECO:0000256" key="4">
    <source>
        <dbReference type="ARBA" id="ARBA00022729"/>
    </source>
</evidence>
<protein>
    <recommendedName>
        <fullName evidence="10">Receptor L-domain domain-containing protein</fullName>
    </recommendedName>
</protein>
<comment type="caution">
    <text evidence="8">The sequence shown here is derived from an EMBL/GenBank/DDBJ whole genome shotgun (WGS) entry which is preliminary data.</text>
</comment>
<proteinExistence type="predicted"/>
<dbReference type="GO" id="GO:0009986">
    <property type="term" value="C:cell surface"/>
    <property type="evidence" value="ECO:0007669"/>
    <property type="project" value="TreeGrafter"/>
</dbReference>
<evidence type="ECO:0000256" key="3">
    <source>
        <dbReference type="ARBA" id="ARBA00022525"/>
    </source>
</evidence>
<feature type="chain" id="PRO_5019142904" description="Receptor L-domain domain-containing protein" evidence="7">
    <location>
        <begin position="22"/>
        <end position="404"/>
    </location>
</feature>
<dbReference type="SUPFAM" id="SSF52058">
    <property type="entry name" value="L domain-like"/>
    <property type="match status" value="2"/>
</dbReference>
<dbReference type="EMBL" id="RYZI01000393">
    <property type="protein sequence ID" value="RWA05845.1"/>
    <property type="molecule type" value="Genomic_DNA"/>
</dbReference>
<dbReference type="InterPro" id="IPR036941">
    <property type="entry name" value="Rcpt_L-dom_sf"/>
</dbReference>
<evidence type="ECO:0008006" key="10">
    <source>
        <dbReference type="Google" id="ProtNLM"/>
    </source>
</evidence>
<dbReference type="GO" id="GO:0031505">
    <property type="term" value="P:fungal-type cell wall organization"/>
    <property type="evidence" value="ECO:0007669"/>
    <property type="project" value="TreeGrafter"/>
</dbReference>
<keyword evidence="5" id="KW-0325">Glycoprotein</keyword>
<dbReference type="InterPro" id="IPR051648">
    <property type="entry name" value="CWI-Assembly_Regulator"/>
</dbReference>
<gene>
    <name evidence="8" type="ORF">EKO27_g9270</name>
</gene>